<protein>
    <recommendedName>
        <fullName evidence="6">Peptidoglycan-recognition protein</fullName>
    </recommendedName>
</protein>
<dbReference type="PIRSF" id="PIRSF037945">
    <property type="entry name" value="PGRPs"/>
    <property type="match status" value="1"/>
</dbReference>
<feature type="disulfide bond" evidence="7">
    <location>
        <begin position="64"/>
        <end position="70"/>
    </location>
</feature>
<dbReference type="PANTHER" id="PTHR11022:SF41">
    <property type="entry name" value="PEPTIDOGLYCAN-RECOGNITION PROTEIN LC-RELATED"/>
    <property type="match status" value="1"/>
</dbReference>
<reference evidence="11 12" key="1">
    <citation type="submission" date="2021-06" db="EMBL/GenBank/DDBJ databases">
        <title>Caerostris darwini draft genome.</title>
        <authorList>
            <person name="Kono N."/>
            <person name="Arakawa K."/>
        </authorList>
    </citation>
    <scope>NUCLEOTIDE SEQUENCE [LARGE SCALE GENOMIC DNA]</scope>
</reference>
<evidence type="ECO:0000256" key="5">
    <source>
        <dbReference type="ARBA" id="ARBA00023157"/>
    </source>
</evidence>
<keyword evidence="12" id="KW-1185">Reference proteome</keyword>
<evidence type="ECO:0000259" key="10">
    <source>
        <dbReference type="SMART" id="SM00701"/>
    </source>
</evidence>
<dbReference type="PANTHER" id="PTHR11022">
    <property type="entry name" value="PEPTIDOGLYCAN RECOGNITION PROTEIN"/>
    <property type="match status" value="1"/>
</dbReference>
<evidence type="ECO:0000259" key="9">
    <source>
        <dbReference type="SMART" id="SM00644"/>
    </source>
</evidence>
<evidence type="ECO:0000256" key="1">
    <source>
        <dbReference type="ARBA" id="ARBA00007553"/>
    </source>
</evidence>
<feature type="disulfide bond" evidence="7">
    <location>
        <begin position="25"/>
        <end position="149"/>
    </location>
</feature>
<evidence type="ECO:0000313" key="12">
    <source>
        <dbReference type="Proteomes" id="UP001054837"/>
    </source>
</evidence>
<dbReference type="Gene3D" id="3.40.80.10">
    <property type="entry name" value="Peptidoglycan recognition protein-like"/>
    <property type="match status" value="1"/>
</dbReference>
<comment type="similarity">
    <text evidence="1 6">Belongs to the N-acetylmuramoyl-L-alanine amidase 2 family.</text>
</comment>
<dbReference type="SMART" id="SM00701">
    <property type="entry name" value="PGRP"/>
    <property type="match status" value="1"/>
</dbReference>
<accession>A0AAV4RLU4</accession>
<dbReference type="AlphaFoldDB" id="A0AAV4RLU4"/>
<keyword evidence="5 7" id="KW-1015">Disulfide bond</keyword>
<evidence type="ECO:0000256" key="2">
    <source>
        <dbReference type="ARBA" id="ARBA00022588"/>
    </source>
</evidence>
<organism evidence="11 12">
    <name type="scientific">Caerostris darwini</name>
    <dbReference type="NCBI Taxonomy" id="1538125"/>
    <lineage>
        <taxon>Eukaryota</taxon>
        <taxon>Metazoa</taxon>
        <taxon>Ecdysozoa</taxon>
        <taxon>Arthropoda</taxon>
        <taxon>Chelicerata</taxon>
        <taxon>Arachnida</taxon>
        <taxon>Araneae</taxon>
        <taxon>Araneomorphae</taxon>
        <taxon>Entelegynae</taxon>
        <taxon>Araneoidea</taxon>
        <taxon>Araneidae</taxon>
        <taxon>Caerostris</taxon>
    </lineage>
</organism>
<dbReference type="InterPro" id="IPR015510">
    <property type="entry name" value="PGRP"/>
</dbReference>
<dbReference type="InterPro" id="IPR017331">
    <property type="entry name" value="Peptidoglycan_recognition"/>
</dbReference>
<evidence type="ECO:0000256" key="3">
    <source>
        <dbReference type="ARBA" id="ARBA00022729"/>
    </source>
</evidence>
<dbReference type="FunFam" id="3.40.80.10:FF:000001">
    <property type="entry name" value="Peptidoglycan recognition protein 1"/>
    <property type="match status" value="1"/>
</dbReference>
<dbReference type="Proteomes" id="UP001054837">
    <property type="component" value="Unassembled WGS sequence"/>
</dbReference>
<evidence type="ECO:0000256" key="6">
    <source>
        <dbReference type="PIRNR" id="PIRNR037945"/>
    </source>
</evidence>
<dbReference type="CDD" id="cd06583">
    <property type="entry name" value="PGRP"/>
    <property type="match status" value="1"/>
</dbReference>
<dbReference type="GO" id="GO:0009253">
    <property type="term" value="P:peptidoglycan catabolic process"/>
    <property type="evidence" value="ECO:0007669"/>
    <property type="project" value="InterPro"/>
</dbReference>
<comment type="caution">
    <text evidence="11">The sequence shown here is derived from an EMBL/GenBank/DDBJ whole genome shotgun (WGS) entry which is preliminary data.</text>
</comment>
<dbReference type="GO" id="GO:0008270">
    <property type="term" value="F:zinc ion binding"/>
    <property type="evidence" value="ECO:0007669"/>
    <property type="project" value="InterPro"/>
</dbReference>
<evidence type="ECO:0000313" key="11">
    <source>
        <dbReference type="EMBL" id="GIY21245.1"/>
    </source>
</evidence>
<dbReference type="GO" id="GO:0042834">
    <property type="term" value="F:peptidoglycan binding"/>
    <property type="evidence" value="ECO:0007669"/>
    <property type="project" value="InterPro"/>
</dbReference>
<gene>
    <name evidence="11" type="primary">PGRP-1</name>
    <name evidence="11" type="ORF">CDAR_258541</name>
</gene>
<feature type="signal peptide" evidence="8">
    <location>
        <begin position="1"/>
        <end position="23"/>
    </location>
</feature>
<keyword evidence="3 8" id="KW-0732">Signal</keyword>
<evidence type="ECO:0000256" key="7">
    <source>
        <dbReference type="PIRSR" id="PIRSR037945-1"/>
    </source>
</evidence>
<proteinExistence type="inferred from homology"/>
<keyword evidence="2 6" id="KW-0399">Innate immunity</keyword>
<dbReference type="InterPro" id="IPR002502">
    <property type="entry name" value="Amidase_domain"/>
</dbReference>
<dbReference type="SMART" id="SM00644">
    <property type="entry name" value="Ami_2"/>
    <property type="match status" value="1"/>
</dbReference>
<dbReference type="SUPFAM" id="SSF55846">
    <property type="entry name" value="N-acetylmuramoyl-L-alanine amidase-like"/>
    <property type="match status" value="1"/>
</dbReference>
<feature type="domain" description="Peptidoglycan recognition protein family" evidence="10">
    <location>
        <begin position="28"/>
        <end position="169"/>
    </location>
</feature>
<name>A0AAV4RLU4_9ARAC</name>
<dbReference type="GO" id="GO:0008745">
    <property type="term" value="F:N-acetylmuramoyl-L-alanine amidase activity"/>
    <property type="evidence" value="ECO:0007669"/>
    <property type="project" value="InterPro"/>
</dbReference>
<feature type="domain" description="N-acetylmuramoyl-L-alanine amidase" evidence="9">
    <location>
        <begin position="41"/>
        <end position="175"/>
    </location>
</feature>
<dbReference type="EMBL" id="BPLQ01006275">
    <property type="protein sequence ID" value="GIY21245.1"/>
    <property type="molecule type" value="Genomic_DNA"/>
</dbReference>
<keyword evidence="4 6" id="KW-0391">Immunity</keyword>
<dbReference type="InterPro" id="IPR036505">
    <property type="entry name" value="Amidase/PGRP_sf"/>
</dbReference>
<dbReference type="GO" id="GO:0045087">
    <property type="term" value="P:innate immune response"/>
    <property type="evidence" value="ECO:0007669"/>
    <property type="project" value="UniProtKB-KW"/>
</dbReference>
<evidence type="ECO:0000256" key="8">
    <source>
        <dbReference type="SAM" id="SignalP"/>
    </source>
</evidence>
<dbReference type="Pfam" id="PF01510">
    <property type="entry name" value="Amidase_2"/>
    <property type="match status" value="1"/>
</dbReference>
<feature type="chain" id="PRO_5043573724" description="Peptidoglycan-recognition protein" evidence="8">
    <location>
        <begin position="24"/>
        <end position="198"/>
    </location>
</feature>
<evidence type="ECO:0000256" key="4">
    <source>
        <dbReference type="ARBA" id="ARBA00022859"/>
    </source>
</evidence>
<sequence length="198" mass="22057">MIYREEKKIFVFVSLLLPLATTATCPGLDIVSRSEWGARPATATWSLDRPVKHVIVGHTITAECLSLDSCANIMRVMQNYHMNLDWGDIGYNFAIGGDGRVYEGVGWPRQGIHTLGWNTKSYGIGFIGNFAKVKPNAKMLKAARLLIMCGIQKKFMPQSVELHGARDATCTESPGDALYKIIKQWPMFKGEPLEGYKC</sequence>
<dbReference type="InterPro" id="IPR006619">
    <property type="entry name" value="PGRP_domain_met/bac"/>
</dbReference>